<reference evidence="4 5" key="1">
    <citation type="submission" date="2023-11" db="EMBL/GenBank/DDBJ databases">
        <authorList>
            <person name="Panchal A.K."/>
            <person name="Meaney J.S."/>
            <person name="Karas B.J."/>
            <person name="diCenzo G.C."/>
        </authorList>
    </citation>
    <scope>NUCLEOTIDE SEQUENCE [LARGE SCALE GENOMIC DNA]</scope>
    <source>
        <strain evidence="4 5">NZP2235</strain>
    </source>
</reference>
<gene>
    <name evidence="4" type="ORF">U0R22_001139</name>
</gene>
<evidence type="ECO:0000256" key="3">
    <source>
        <dbReference type="RuleBase" id="RU362118"/>
    </source>
</evidence>
<evidence type="ECO:0000256" key="1">
    <source>
        <dbReference type="ARBA" id="ARBA00001933"/>
    </source>
</evidence>
<comment type="similarity">
    <text evidence="3">Belongs to the trans-sulfuration enzymes family.</text>
</comment>
<sequence>MRYITGAALPTMSAFLVLRGLKRTLTLRMEWHSTTALAIAQARDGHSAVGWVSSPSSTRIPIRRLPESRCRASPTLTARVALTNRSRVLKKAPAKSAMAS</sequence>
<dbReference type="InterPro" id="IPR000277">
    <property type="entry name" value="Cys/Met-Metab_PyrdxlP-dep_enz"/>
</dbReference>
<comment type="cofactor">
    <cofactor evidence="1 3">
        <name>pyridoxal 5'-phosphate</name>
        <dbReference type="ChEBI" id="CHEBI:597326"/>
    </cofactor>
</comment>
<keyword evidence="4" id="KW-0808">Transferase</keyword>
<protein>
    <submittedName>
        <fullName evidence="4">PLP-dependent transferase</fullName>
    </submittedName>
</protein>
<name>A0ABZ0VJA1_9HYPH</name>
<dbReference type="GO" id="GO:0016740">
    <property type="term" value="F:transferase activity"/>
    <property type="evidence" value="ECO:0007669"/>
    <property type="project" value="UniProtKB-KW"/>
</dbReference>
<dbReference type="Pfam" id="PF01053">
    <property type="entry name" value="Cys_Met_Meta_PP"/>
    <property type="match status" value="1"/>
</dbReference>
<dbReference type="GeneID" id="66686160"/>
<accession>A0ABZ0VJA1</accession>
<dbReference type="EMBL" id="CP139858">
    <property type="protein sequence ID" value="WQB97033.1"/>
    <property type="molecule type" value="Genomic_DNA"/>
</dbReference>
<keyword evidence="2 3" id="KW-0663">Pyridoxal phosphate</keyword>
<keyword evidence="5" id="KW-1185">Reference proteome</keyword>
<evidence type="ECO:0000313" key="5">
    <source>
        <dbReference type="Proteomes" id="UP001322481"/>
    </source>
</evidence>
<proteinExistence type="inferred from homology"/>
<dbReference type="Proteomes" id="UP001322481">
    <property type="component" value="Chromosome"/>
</dbReference>
<dbReference type="InterPro" id="IPR015424">
    <property type="entry name" value="PyrdxlP-dep_Trfase"/>
</dbReference>
<evidence type="ECO:0000256" key="2">
    <source>
        <dbReference type="ARBA" id="ARBA00022898"/>
    </source>
</evidence>
<organism evidence="4 5">
    <name type="scientific">Mesorhizobium huakuii</name>
    <dbReference type="NCBI Taxonomy" id="28104"/>
    <lineage>
        <taxon>Bacteria</taxon>
        <taxon>Pseudomonadati</taxon>
        <taxon>Pseudomonadota</taxon>
        <taxon>Alphaproteobacteria</taxon>
        <taxon>Hyphomicrobiales</taxon>
        <taxon>Phyllobacteriaceae</taxon>
        <taxon>Mesorhizobium</taxon>
    </lineage>
</organism>
<evidence type="ECO:0000313" key="4">
    <source>
        <dbReference type="EMBL" id="WQB97033.1"/>
    </source>
</evidence>
<dbReference type="RefSeq" id="WP_244966435.1">
    <property type="nucleotide sequence ID" value="NZ_CP139858.1"/>
</dbReference>
<dbReference type="SUPFAM" id="SSF53383">
    <property type="entry name" value="PLP-dependent transferases"/>
    <property type="match status" value="1"/>
</dbReference>